<evidence type="ECO:0000256" key="8">
    <source>
        <dbReference type="ARBA" id="ARBA00022776"/>
    </source>
</evidence>
<sequence length="188" mass="21469">MEPAVEKLEALFQKSEADLDYIEKRLKLDFINTASESGCTAQENPVAMLEHLRAIKARHAALSSQVQELASEQRQTMDSLRANMEQAVEVLSQLQNTAQLKVTSRDTNTYIRFKRYSVFFIQRNVSLVLMSSDVSQDRTKNDCAIRFIKGIHVHLMHHNNLDTHSYTHTPTSAKTVKCKLAIEWPHLS</sequence>
<keyword evidence="4" id="KW-0158">Chromosome</keyword>
<dbReference type="GO" id="GO:0008017">
    <property type="term" value="F:microtubule binding"/>
    <property type="evidence" value="ECO:0007669"/>
    <property type="project" value="InterPro"/>
</dbReference>
<proteinExistence type="inferred from homology"/>
<keyword evidence="12" id="KW-0137">Centromere</keyword>
<dbReference type="Ensembl" id="ENSPMGT00000024512.1">
    <property type="protein sequence ID" value="ENSPMGP00000023010.1"/>
    <property type="gene ID" value="ENSPMGG00000018618.1"/>
</dbReference>
<dbReference type="Proteomes" id="UP000261520">
    <property type="component" value="Unplaced"/>
</dbReference>
<evidence type="ECO:0000256" key="1">
    <source>
        <dbReference type="ARBA" id="ARBA00004186"/>
    </source>
</evidence>
<keyword evidence="10" id="KW-0206">Cytoskeleton</keyword>
<evidence type="ECO:0000256" key="10">
    <source>
        <dbReference type="ARBA" id="ARBA00023212"/>
    </source>
</evidence>
<evidence type="ECO:0000256" key="5">
    <source>
        <dbReference type="ARBA" id="ARBA00022490"/>
    </source>
</evidence>
<evidence type="ECO:0000256" key="3">
    <source>
        <dbReference type="ARBA" id="ARBA00010684"/>
    </source>
</evidence>
<reference evidence="16" key="2">
    <citation type="submission" date="2025-09" db="UniProtKB">
        <authorList>
            <consortium name="Ensembl"/>
        </authorList>
    </citation>
    <scope>IDENTIFICATION</scope>
</reference>
<dbReference type="GO" id="GO:0000940">
    <property type="term" value="C:outer kinetochore"/>
    <property type="evidence" value="ECO:0007669"/>
    <property type="project" value="InterPro"/>
</dbReference>
<keyword evidence="17" id="KW-1185">Reference proteome</keyword>
<comment type="similarity">
    <text evidence="3">Belongs to the SKA2 family.</text>
</comment>
<dbReference type="Pfam" id="PF16740">
    <property type="entry name" value="SKA2"/>
    <property type="match status" value="1"/>
</dbReference>
<dbReference type="PANTHER" id="PTHR32017">
    <property type="entry name" value="SPINDLE AND KINETOCHORE-ASSOCIATED PROTEIN 2"/>
    <property type="match status" value="1"/>
</dbReference>
<evidence type="ECO:0000256" key="6">
    <source>
        <dbReference type="ARBA" id="ARBA00022618"/>
    </source>
</evidence>
<dbReference type="InterPro" id="IPR042091">
    <property type="entry name" value="Ska2_N"/>
</dbReference>
<keyword evidence="8" id="KW-0498">Mitosis</keyword>
<name>A0A3B4B1Y5_9GOBI</name>
<comment type="subcellular location">
    <subcellularLocation>
        <location evidence="2">Chromosome</location>
        <location evidence="2">Centromere</location>
        <location evidence="2">Kinetochore</location>
    </subcellularLocation>
    <subcellularLocation>
        <location evidence="1">Cytoplasm</location>
        <location evidence="1">Cytoskeleton</location>
        <location evidence="1">Spindle</location>
    </subcellularLocation>
</comment>
<dbReference type="GO" id="GO:0000278">
    <property type="term" value="P:mitotic cell cycle"/>
    <property type="evidence" value="ECO:0007669"/>
    <property type="project" value="TreeGrafter"/>
</dbReference>
<keyword evidence="7" id="KW-0493">Microtubule</keyword>
<keyword evidence="14" id="KW-0175">Coiled coil</keyword>
<evidence type="ECO:0000256" key="7">
    <source>
        <dbReference type="ARBA" id="ARBA00022701"/>
    </source>
</evidence>
<dbReference type="PANTHER" id="PTHR32017:SF3">
    <property type="entry name" value="SPINDLE AND KINETOCHORE-ASSOCIATED PROTEIN 2"/>
    <property type="match status" value="1"/>
</dbReference>
<evidence type="ECO:0000256" key="11">
    <source>
        <dbReference type="ARBA" id="ARBA00023306"/>
    </source>
</evidence>
<dbReference type="GO" id="GO:0005876">
    <property type="term" value="C:spindle microtubule"/>
    <property type="evidence" value="ECO:0007669"/>
    <property type="project" value="InterPro"/>
</dbReference>
<dbReference type="InterPro" id="IPR026762">
    <property type="entry name" value="Ska2"/>
</dbReference>
<dbReference type="Gene3D" id="6.10.250.1380">
    <property type="match status" value="1"/>
</dbReference>
<accession>A0A3B4B1Y5</accession>
<keyword evidence="5" id="KW-0963">Cytoplasm</keyword>
<keyword evidence="6" id="KW-0132">Cell division</keyword>
<evidence type="ECO:0000256" key="9">
    <source>
        <dbReference type="ARBA" id="ARBA00022838"/>
    </source>
</evidence>
<feature type="domain" description="Ska2 N-terminal" evidence="15">
    <location>
        <begin position="2"/>
        <end position="108"/>
    </location>
</feature>
<dbReference type="STRING" id="409849.ENSPMGP00000023010"/>
<reference evidence="16" key="1">
    <citation type="submission" date="2025-08" db="UniProtKB">
        <authorList>
            <consortium name="Ensembl"/>
        </authorList>
    </citation>
    <scope>IDENTIFICATION</scope>
</reference>
<organism evidence="16 17">
    <name type="scientific">Periophthalmus magnuspinnatus</name>
    <dbReference type="NCBI Taxonomy" id="409849"/>
    <lineage>
        <taxon>Eukaryota</taxon>
        <taxon>Metazoa</taxon>
        <taxon>Chordata</taxon>
        <taxon>Craniata</taxon>
        <taxon>Vertebrata</taxon>
        <taxon>Euteleostomi</taxon>
        <taxon>Actinopterygii</taxon>
        <taxon>Neopterygii</taxon>
        <taxon>Teleostei</taxon>
        <taxon>Neoteleostei</taxon>
        <taxon>Acanthomorphata</taxon>
        <taxon>Gobiaria</taxon>
        <taxon>Gobiiformes</taxon>
        <taxon>Gobioidei</taxon>
        <taxon>Gobiidae</taxon>
        <taxon>Oxudercinae</taxon>
        <taxon>Periophthalmus</taxon>
    </lineage>
</organism>
<keyword evidence="9" id="KW-0995">Kinetochore</keyword>
<evidence type="ECO:0000256" key="4">
    <source>
        <dbReference type="ARBA" id="ARBA00022454"/>
    </source>
</evidence>
<evidence type="ECO:0000256" key="14">
    <source>
        <dbReference type="SAM" id="Coils"/>
    </source>
</evidence>
<dbReference type="GO" id="GO:0007059">
    <property type="term" value="P:chromosome segregation"/>
    <property type="evidence" value="ECO:0007669"/>
    <property type="project" value="InterPro"/>
</dbReference>
<evidence type="ECO:0000256" key="13">
    <source>
        <dbReference type="ARBA" id="ARBA00029651"/>
    </source>
</evidence>
<evidence type="ECO:0000313" key="16">
    <source>
        <dbReference type="Ensembl" id="ENSPMGP00000023010.1"/>
    </source>
</evidence>
<feature type="coiled-coil region" evidence="14">
    <location>
        <begin position="52"/>
        <end position="97"/>
    </location>
</feature>
<evidence type="ECO:0000259" key="15">
    <source>
        <dbReference type="Pfam" id="PF16740"/>
    </source>
</evidence>
<evidence type="ECO:0000256" key="12">
    <source>
        <dbReference type="ARBA" id="ARBA00023328"/>
    </source>
</evidence>
<protein>
    <recommendedName>
        <fullName evidence="13">Protein FAM33A</fullName>
    </recommendedName>
</protein>
<dbReference type="GO" id="GO:0051301">
    <property type="term" value="P:cell division"/>
    <property type="evidence" value="ECO:0007669"/>
    <property type="project" value="UniProtKB-KW"/>
</dbReference>
<dbReference type="AlphaFoldDB" id="A0A3B4B1Y5"/>
<keyword evidence="11" id="KW-0131">Cell cycle</keyword>
<evidence type="ECO:0000313" key="17">
    <source>
        <dbReference type="Proteomes" id="UP000261520"/>
    </source>
</evidence>
<evidence type="ECO:0000256" key="2">
    <source>
        <dbReference type="ARBA" id="ARBA00004629"/>
    </source>
</evidence>